<dbReference type="GO" id="GO:0005789">
    <property type="term" value="C:endoplasmic reticulum membrane"/>
    <property type="evidence" value="ECO:0007669"/>
    <property type="project" value="UniProtKB-SubCell"/>
</dbReference>
<dbReference type="Pfam" id="PF03062">
    <property type="entry name" value="MBOAT"/>
    <property type="match status" value="1"/>
</dbReference>
<dbReference type="Proteomes" id="UP000694569">
    <property type="component" value="Unplaced"/>
</dbReference>
<organism evidence="9 10">
    <name type="scientific">Leptobrachium leishanense</name>
    <name type="common">Leishan spiny toad</name>
    <dbReference type="NCBI Taxonomy" id="445787"/>
    <lineage>
        <taxon>Eukaryota</taxon>
        <taxon>Metazoa</taxon>
        <taxon>Chordata</taxon>
        <taxon>Craniata</taxon>
        <taxon>Vertebrata</taxon>
        <taxon>Euteleostomi</taxon>
        <taxon>Amphibia</taxon>
        <taxon>Batrachia</taxon>
        <taxon>Anura</taxon>
        <taxon>Pelobatoidea</taxon>
        <taxon>Megophryidae</taxon>
        <taxon>Leptobrachium</taxon>
    </lineage>
</organism>
<protein>
    <submittedName>
        <fullName evidence="9">Membrane bound O-acyltransferase domain containing 4</fullName>
    </submittedName>
</protein>
<keyword evidence="5 8" id="KW-1133">Transmembrane helix</keyword>
<dbReference type="GO" id="GO:0016412">
    <property type="term" value="F:serine O-acyltransferase activity"/>
    <property type="evidence" value="ECO:0007669"/>
    <property type="project" value="TreeGrafter"/>
</dbReference>
<evidence type="ECO:0000313" key="10">
    <source>
        <dbReference type="Proteomes" id="UP000694569"/>
    </source>
</evidence>
<accession>A0A8C5P6F1</accession>
<dbReference type="InterPro" id="IPR004299">
    <property type="entry name" value="MBOAT_fam"/>
</dbReference>
<evidence type="ECO:0000256" key="2">
    <source>
        <dbReference type="ARBA" id="ARBA00022679"/>
    </source>
</evidence>
<evidence type="ECO:0000256" key="7">
    <source>
        <dbReference type="ARBA" id="ARBA00023315"/>
    </source>
</evidence>
<dbReference type="PANTHER" id="PTHR13906">
    <property type="entry name" value="PORCUPINE"/>
    <property type="match status" value="1"/>
</dbReference>
<reference evidence="9" key="2">
    <citation type="submission" date="2025-09" db="UniProtKB">
        <authorList>
            <consortium name="Ensembl"/>
        </authorList>
    </citation>
    <scope>IDENTIFICATION</scope>
</reference>
<evidence type="ECO:0000256" key="3">
    <source>
        <dbReference type="ARBA" id="ARBA00022692"/>
    </source>
</evidence>
<feature type="transmembrane region" description="Helical" evidence="8">
    <location>
        <begin position="335"/>
        <end position="355"/>
    </location>
</feature>
<evidence type="ECO:0000256" key="4">
    <source>
        <dbReference type="ARBA" id="ARBA00022824"/>
    </source>
</evidence>
<dbReference type="GO" id="GO:0030258">
    <property type="term" value="P:lipid modification"/>
    <property type="evidence" value="ECO:0007669"/>
    <property type="project" value="TreeGrafter"/>
</dbReference>
<evidence type="ECO:0000313" key="9">
    <source>
        <dbReference type="Ensembl" id="ENSLLEP00000000258.1"/>
    </source>
</evidence>
<dbReference type="GeneTree" id="ENSGT01030000234564"/>
<evidence type="ECO:0000256" key="1">
    <source>
        <dbReference type="ARBA" id="ARBA00004477"/>
    </source>
</evidence>
<reference evidence="9" key="1">
    <citation type="submission" date="2025-08" db="UniProtKB">
        <authorList>
            <consortium name="Ensembl"/>
        </authorList>
    </citation>
    <scope>IDENTIFICATION</scope>
</reference>
<keyword evidence="7" id="KW-0012">Acyltransferase</keyword>
<feature type="transmembrane region" description="Helical" evidence="8">
    <location>
        <begin position="376"/>
        <end position="397"/>
    </location>
</feature>
<dbReference type="AlphaFoldDB" id="A0A8C5P6F1"/>
<keyword evidence="6 8" id="KW-0472">Membrane</keyword>
<dbReference type="PANTHER" id="PTHR13906:SF3">
    <property type="entry name" value="GHRELIN O-ACYLTRANSFERASE"/>
    <property type="match status" value="1"/>
</dbReference>
<gene>
    <name evidence="9" type="primary">MBOAT4</name>
</gene>
<comment type="subcellular location">
    <subcellularLocation>
        <location evidence="1">Endoplasmic reticulum membrane</location>
        <topology evidence="1">Multi-pass membrane protein</topology>
    </subcellularLocation>
</comment>
<feature type="transmembrane region" description="Helical" evidence="8">
    <location>
        <begin position="158"/>
        <end position="178"/>
    </location>
</feature>
<name>A0A8C5P6F1_9ANUR</name>
<feature type="transmembrane region" description="Helical" evidence="8">
    <location>
        <begin position="403"/>
        <end position="427"/>
    </location>
</feature>
<evidence type="ECO:0000256" key="6">
    <source>
        <dbReference type="ARBA" id="ARBA00023136"/>
    </source>
</evidence>
<feature type="transmembrane region" description="Helical" evidence="8">
    <location>
        <begin position="240"/>
        <end position="261"/>
    </location>
</feature>
<keyword evidence="2" id="KW-0808">Transferase</keyword>
<proteinExistence type="predicted"/>
<dbReference type="Ensembl" id="ENSLLET00000000275.1">
    <property type="protein sequence ID" value="ENSLLEP00000000258.1"/>
    <property type="gene ID" value="ENSLLEG00000000177.1"/>
</dbReference>
<feature type="transmembrane region" description="Helical" evidence="8">
    <location>
        <begin position="40"/>
        <end position="64"/>
    </location>
</feature>
<keyword evidence="10" id="KW-1185">Reference proteome</keyword>
<evidence type="ECO:0000256" key="5">
    <source>
        <dbReference type="ARBA" id="ARBA00022989"/>
    </source>
</evidence>
<keyword evidence="3 8" id="KW-0812">Transmembrane</keyword>
<keyword evidence="4" id="KW-0256">Endoplasmic reticulum</keyword>
<feature type="transmembrane region" description="Helical" evidence="8">
    <location>
        <begin position="12"/>
        <end position="28"/>
    </location>
</feature>
<dbReference type="OrthoDB" id="286734at2759"/>
<evidence type="ECO:0000256" key="8">
    <source>
        <dbReference type="SAM" id="Phobius"/>
    </source>
</evidence>
<sequence>MDYFPVVSHPVALYQLMASPFYLLYRYLCANGHLSFTARFIYMLVGGLILAFASMGLYALFLFIPALFFPLLFHMVSWQQVHRWAFTLQMSWQTGCHLWVMYRQYYLQEAITMRLSITISSLMLLTQKVTSLALDIHERKVTVISLERGLKDGFHQPLAYNILTFLSYFMFFPALLGAPLCSFGKFKHQVHKSHMLPVFRPMCQLIKGCSITILLQMVCASISRNIQSSYALFDCSGMECVYIMWITAVIFKLTYYSHWILDESLFYAAGFETDNHHGADMHTGFSDFDIFALETTYKISFFARSWNKSTAIWLKRLIFKRCRIRPLLMTFAFSAWWHGLYPGQVFGFLTWAMMVQADYRIHEWFGEYKGREYMKYLYRIVTWIQTQLIIAFIIVAVEMRSFGMVLALCSTYNIVFPLLYFIVLLFLTKT</sequence>
<dbReference type="InterPro" id="IPR049941">
    <property type="entry name" value="LPLAT_7/PORCN-like"/>
</dbReference>